<keyword evidence="2" id="KW-0413">Isomerase</keyword>
<dbReference type="EMBL" id="BAAANN010000050">
    <property type="protein sequence ID" value="GAA1989004.1"/>
    <property type="molecule type" value="Genomic_DNA"/>
</dbReference>
<gene>
    <name evidence="2" type="ORF">GCM10009754_79050</name>
</gene>
<evidence type="ECO:0000313" key="2">
    <source>
        <dbReference type="EMBL" id="GAA1989004.1"/>
    </source>
</evidence>
<proteinExistence type="predicted"/>
<dbReference type="Pfam" id="PF11716">
    <property type="entry name" value="MDMPI_N"/>
    <property type="match status" value="1"/>
</dbReference>
<protein>
    <submittedName>
        <fullName evidence="2">Maleylpyruvate isomerase family mycothiol-dependent enzyme</fullName>
    </submittedName>
</protein>
<dbReference type="NCBIfam" id="TIGR03083">
    <property type="entry name" value="maleylpyruvate isomerase family mycothiol-dependent enzyme"/>
    <property type="match status" value="1"/>
</dbReference>
<dbReference type="Gene3D" id="1.20.120.450">
    <property type="entry name" value="dinb family like domain"/>
    <property type="match status" value="1"/>
</dbReference>
<organism evidence="2 3">
    <name type="scientific">Amycolatopsis minnesotensis</name>
    <dbReference type="NCBI Taxonomy" id="337894"/>
    <lineage>
        <taxon>Bacteria</taxon>
        <taxon>Bacillati</taxon>
        <taxon>Actinomycetota</taxon>
        <taxon>Actinomycetes</taxon>
        <taxon>Pseudonocardiales</taxon>
        <taxon>Pseudonocardiaceae</taxon>
        <taxon>Amycolatopsis</taxon>
    </lineage>
</organism>
<evidence type="ECO:0000259" key="1">
    <source>
        <dbReference type="Pfam" id="PF11716"/>
    </source>
</evidence>
<comment type="caution">
    <text evidence="2">The sequence shown here is derived from an EMBL/GenBank/DDBJ whole genome shotgun (WGS) entry which is preliminary data.</text>
</comment>
<dbReference type="RefSeq" id="WP_344430637.1">
    <property type="nucleotide sequence ID" value="NZ_BAAANN010000050.1"/>
</dbReference>
<dbReference type="SUPFAM" id="SSF109854">
    <property type="entry name" value="DinB/YfiT-like putative metalloenzymes"/>
    <property type="match status" value="1"/>
</dbReference>
<reference evidence="2 3" key="1">
    <citation type="journal article" date="2019" name="Int. J. Syst. Evol. Microbiol.">
        <title>The Global Catalogue of Microorganisms (GCM) 10K type strain sequencing project: providing services to taxonomists for standard genome sequencing and annotation.</title>
        <authorList>
            <consortium name="The Broad Institute Genomics Platform"/>
            <consortium name="The Broad Institute Genome Sequencing Center for Infectious Disease"/>
            <person name="Wu L."/>
            <person name="Ma J."/>
        </authorList>
    </citation>
    <scope>NUCLEOTIDE SEQUENCE [LARGE SCALE GENOMIC DNA]</scope>
    <source>
        <strain evidence="2 3">JCM 14545</strain>
    </source>
</reference>
<dbReference type="InterPro" id="IPR024344">
    <property type="entry name" value="MDMPI_metal-binding"/>
</dbReference>
<dbReference type="InterPro" id="IPR034660">
    <property type="entry name" value="DinB/YfiT-like"/>
</dbReference>
<name>A0ABN2SLR8_9PSEU</name>
<dbReference type="Proteomes" id="UP001501116">
    <property type="component" value="Unassembled WGS sequence"/>
</dbReference>
<dbReference type="InterPro" id="IPR017517">
    <property type="entry name" value="Maleyloyr_isom"/>
</dbReference>
<dbReference type="GO" id="GO:0016853">
    <property type="term" value="F:isomerase activity"/>
    <property type="evidence" value="ECO:0007669"/>
    <property type="project" value="UniProtKB-KW"/>
</dbReference>
<keyword evidence="3" id="KW-1185">Reference proteome</keyword>
<feature type="domain" description="Mycothiol-dependent maleylpyruvate isomerase metal-binding" evidence="1">
    <location>
        <begin position="15"/>
        <end position="134"/>
    </location>
</feature>
<accession>A0ABN2SLR8</accession>
<evidence type="ECO:0000313" key="3">
    <source>
        <dbReference type="Proteomes" id="UP001501116"/>
    </source>
</evidence>
<sequence>MTDIDKATILSWLKAERLSVADLLDDLSDTEWETRSLCPEWTIGQVAAHITTSTRDTLFGTIRDVIKARGSWDRMNATVAIERAAKFSRTELIEQIRETAGSARRAPGAAVIDPLVDMLVHGQDIARPLGRARTMPMPQTVAALAHVVKSPFYGARKRFRDIKLVTTDADWTSGTGEAEIRGSAGDLLLIATGRTAGLAGITGSGAERVAAAL</sequence>